<dbReference type="RefSeq" id="WP_111959514.1">
    <property type="nucleotide sequence ID" value="NZ_QNUH01000004.1"/>
</dbReference>
<evidence type="ECO:0000313" key="2">
    <source>
        <dbReference type="Proteomes" id="UP000257030"/>
    </source>
</evidence>
<name>A0A3D9DN78_9FLAO</name>
<evidence type="ECO:0000313" key="1">
    <source>
        <dbReference type="EMBL" id="REC79468.1"/>
    </source>
</evidence>
<dbReference type="OrthoDB" id="8481085at2"/>
<gene>
    <name evidence="1" type="ORF">DRF60_06490</name>
</gene>
<accession>A0A3D9DN78</accession>
<dbReference type="AlphaFoldDB" id="A0A3D9DN78"/>
<reference evidence="1 2" key="1">
    <citation type="journal article" date="2010" name="Syst. Appl. Microbiol.">
        <title>Four new species of Chryseobacterium from the rhizosphere of coastal sand dune plants, Chryseobacterium elymi sp. nov., Chryseobacterium hagamense sp. nov., Chryseobacterium lathyri sp. nov. and Chryseobacterium rhizosphaerae sp. nov.</title>
        <authorList>
            <person name="Cho S.H."/>
            <person name="Lee K.S."/>
            <person name="Shin D.S."/>
            <person name="Han J.H."/>
            <person name="Park K.S."/>
            <person name="Lee C.H."/>
            <person name="Park K.H."/>
            <person name="Kim S.B."/>
        </authorList>
    </citation>
    <scope>NUCLEOTIDE SEQUENCE [LARGE SCALE GENOMIC DNA]</scope>
    <source>
        <strain evidence="1 2">KCTC 22547</strain>
    </source>
</reference>
<comment type="caution">
    <text evidence="1">The sequence shown here is derived from an EMBL/GenBank/DDBJ whole genome shotgun (WGS) entry which is preliminary data.</text>
</comment>
<dbReference type="EMBL" id="QNUH01000004">
    <property type="protein sequence ID" value="REC79468.1"/>
    <property type="molecule type" value="Genomic_DNA"/>
</dbReference>
<dbReference type="Proteomes" id="UP000257030">
    <property type="component" value="Unassembled WGS sequence"/>
</dbReference>
<sequence>MKELLDLLGIDDRVQKLCLGNISVFREYSGWEYYGLNEVNLKKNHAYPPLFLPIIINYDATPISYGITKQWFTGREYSFTYMEFSEQFLNAEIARTADQFIDNLVFEYFIDSIEDNDISDSKKYTVLNQLRTNYSFEEIKRISRLNSTQRAQLLNSYKEHKPLWMFVNNVSEYKGAFPTAESILNQKALFEATFFEISHKEWIGYNAEKSIFSFLKKESKYKALDNIPEWLKPETDKKESFEKYISSGEFNKAWLIINGPGFNPIEVGERLQRLKEFSDEKAYHLWADFWCDRYGDMDSFIFV</sequence>
<protein>
    <submittedName>
        <fullName evidence="1">Uncharacterized protein</fullName>
    </submittedName>
</protein>
<keyword evidence="2" id="KW-1185">Reference proteome</keyword>
<organism evidence="1 2">
    <name type="scientific">Chryseobacterium elymi</name>
    <dbReference type="NCBI Taxonomy" id="395936"/>
    <lineage>
        <taxon>Bacteria</taxon>
        <taxon>Pseudomonadati</taxon>
        <taxon>Bacteroidota</taxon>
        <taxon>Flavobacteriia</taxon>
        <taxon>Flavobacteriales</taxon>
        <taxon>Weeksellaceae</taxon>
        <taxon>Chryseobacterium group</taxon>
        <taxon>Chryseobacterium</taxon>
    </lineage>
</organism>
<proteinExistence type="predicted"/>